<dbReference type="Proteomes" id="UP001595989">
    <property type="component" value="Unassembled WGS sequence"/>
</dbReference>
<name>A0ABV9DL01_9BACI</name>
<keyword evidence="2" id="KW-0378">Hydrolase</keyword>
<dbReference type="GO" id="GO:0016787">
    <property type="term" value="F:hydrolase activity"/>
    <property type="evidence" value="ECO:0007669"/>
    <property type="project" value="UniProtKB-KW"/>
</dbReference>
<evidence type="ECO:0000313" key="2">
    <source>
        <dbReference type="EMBL" id="MFC4559292.1"/>
    </source>
</evidence>
<dbReference type="Pfam" id="PF12146">
    <property type="entry name" value="Hydrolase_4"/>
    <property type="match status" value="1"/>
</dbReference>
<evidence type="ECO:0000313" key="3">
    <source>
        <dbReference type="Proteomes" id="UP001595989"/>
    </source>
</evidence>
<dbReference type="EMBL" id="JBHSFU010000007">
    <property type="protein sequence ID" value="MFC4559292.1"/>
    <property type="molecule type" value="Genomic_DNA"/>
</dbReference>
<dbReference type="InterPro" id="IPR029058">
    <property type="entry name" value="AB_hydrolase_fold"/>
</dbReference>
<evidence type="ECO:0000259" key="1">
    <source>
        <dbReference type="Pfam" id="PF12146"/>
    </source>
</evidence>
<dbReference type="InterPro" id="IPR051044">
    <property type="entry name" value="MAG_DAG_Lipase"/>
</dbReference>
<protein>
    <submittedName>
        <fullName evidence="2">Alpha/beta hydrolase</fullName>
    </submittedName>
</protein>
<dbReference type="Gene3D" id="3.40.50.1820">
    <property type="entry name" value="alpha/beta hydrolase"/>
    <property type="match status" value="1"/>
</dbReference>
<dbReference type="InterPro" id="IPR022742">
    <property type="entry name" value="Hydrolase_4"/>
</dbReference>
<dbReference type="RefSeq" id="WP_390297135.1">
    <property type="nucleotide sequence ID" value="NZ_JBHSFU010000007.1"/>
</dbReference>
<feature type="domain" description="Serine aminopeptidase S33" evidence="1">
    <location>
        <begin position="26"/>
        <end position="254"/>
    </location>
</feature>
<gene>
    <name evidence="2" type="ORF">ACFO3D_13920</name>
</gene>
<dbReference type="InterPro" id="IPR000073">
    <property type="entry name" value="AB_hydrolase_1"/>
</dbReference>
<organism evidence="2 3">
    <name type="scientific">Virgibacillus kekensis</name>
    <dbReference type="NCBI Taxonomy" id="202261"/>
    <lineage>
        <taxon>Bacteria</taxon>
        <taxon>Bacillati</taxon>
        <taxon>Bacillota</taxon>
        <taxon>Bacilli</taxon>
        <taxon>Bacillales</taxon>
        <taxon>Bacillaceae</taxon>
        <taxon>Virgibacillus</taxon>
    </lineage>
</organism>
<dbReference type="PRINTS" id="PR00111">
    <property type="entry name" value="ABHYDROLASE"/>
</dbReference>
<dbReference type="PANTHER" id="PTHR11614">
    <property type="entry name" value="PHOSPHOLIPASE-RELATED"/>
    <property type="match status" value="1"/>
</dbReference>
<reference evidence="3" key="1">
    <citation type="journal article" date="2019" name="Int. J. Syst. Evol. Microbiol.">
        <title>The Global Catalogue of Microorganisms (GCM) 10K type strain sequencing project: providing services to taxonomists for standard genome sequencing and annotation.</title>
        <authorList>
            <consortium name="The Broad Institute Genomics Platform"/>
            <consortium name="The Broad Institute Genome Sequencing Center for Infectious Disease"/>
            <person name="Wu L."/>
            <person name="Ma J."/>
        </authorList>
    </citation>
    <scope>NUCLEOTIDE SEQUENCE [LARGE SCALE GENOMIC DNA]</scope>
    <source>
        <strain evidence="3">CGMCC 4.7426</strain>
    </source>
</reference>
<proteinExistence type="predicted"/>
<comment type="caution">
    <text evidence="2">The sequence shown here is derived from an EMBL/GenBank/DDBJ whole genome shotgun (WGS) entry which is preliminary data.</text>
</comment>
<sequence length="274" mass="31243">MRKRDGHFSGIGNEKLYYRVFAPKTKQKGAVIVVHGIGDHNGGLFTLCKKLTAKGYKVYAYDLRGHGNSTGIRGHINDWAEFREDLHLFIQLVSKKIGALPLYLAGHSLGGVIMLDYLVGRGEGLAGAIAIAPVISYEPSWYEKMMIRVMGKLKPDYLIEQEQGDVQLTKSPDKLDMLRNDSLRHNWVSPGLGRELMRTIVVIKERADLIEIPFLLQYGQDDEITPAVELRDFFERVGSNDKEKKEYPNLQHRPFDGIDTKQFFDDLNSWLKRH</sequence>
<dbReference type="SUPFAM" id="SSF53474">
    <property type="entry name" value="alpha/beta-Hydrolases"/>
    <property type="match status" value="1"/>
</dbReference>
<keyword evidence="3" id="KW-1185">Reference proteome</keyword>
<accession>A0ABV9DL01</accession>